<evidence type="ECO:0000256" key="5">
    <source>
        <dbReference type="ARBA" id="ARBA00022679"/>
    </source>
</evidence>
<comment type="catalytic activity">
    <reaction evidence="1">
        <text>ATP + protein L-histidine = ADP + protein N-phospho-L-histidine.</text>
        <dbReference type="EC" id="2.7.13.3"/>
    </reaction>
</comment>
<sequence>MLTRLSIFWRLTLGYLTILALVVGVNLYILHQFRALTELGAELATHHFPAVETAKRLITSLYAQLKSDKQYLVLRDTTLLKDFLQEAENFRKTLKALQDQENPGSTLEALAKTKELHEEFHTLFLSVGVEQADRSPHAIASYEQNRDTLITAITQSINAYITAQEASVGAILKDSHLRSVQAQEITKQLLVMALVLGLGLAGIASYSILRPLRRVKAQIRRIGQGQFGGTISLSVPQELRELVGQVNWMGEKLQKLDEMKSEFLANISHELRTPLTSIREGSQLLLDGIPGTLTKDQRETLTIISESSQRLNHLIGNLLDLSRMEADMVSYNFSPTDLNRLVVRSTEKVKFLAERKNIHLTLDLFQNKVRFYDLDGPRMEQVLENILSNAIKFSPEGTTVLIRSRPDNVGEGLQFSVSDTGPGIPEADLPHIFERFYQGKTQEGRVYVGSGIGLALAKRVVEAHGGKIWAESILGTGTALHFTIPKRKHTGSVH</sequence>
<dbReference type="CDD" id="cd06225">
    <property type="entry name" value="HAMP"/>
    <property type="match status" value="1"/>
</dbReference>
<dbReference type="SUPFAM" id="SSF158472">
    <property type="entry name" value="HAMP domain-like"/>
    <property type="match status" value="1"/>
</dbReference>
<evidence type="ECO:0000313" key="13">
    <source>
        <dbReference type="Proteomes" id="UP001302494"/>
    </source>
</evidence>
<dbReference type="CDD" id="cd00075">
    <property type="entry name" value="HATPase"/>
    <property type="match status" value="1"/>
</dbReference>
<dbReference type="InterPro" id="IPR005467">
    <property type="entry name" value="His_kinase_dom"/>
</dbReference>
<accession>A0AA96GN72</accession>
<dbReference type="InterPro" id="IPR003661">
    <property type="entry name" value="HisK_dim/P_dom"/>
</dbReference>
<comment type="subcellular location">
    <subcellularLocation>
        <location evidence="2">Membrane</location>
    </subcellularLocation>
</comment>
<organism evidence="12 13">
    <name type="scientific">Candidatus Nitrospira neomarina</name>
    <dbReference type="NCBI Taxonomy" id="3020899"/>
    <lineage>
        <taxon>Bacteria</taxon>
        <taxon>Pseudomonadati</taxon>
        <taxon>Nitrospirota</taxon>
        <taxon>Nitrospiria</taxon>
        <taxon>Nitrospirales</taxon>
        <taxon>Nitrospiraceae</taxon>
        <taxon>Nitrospira</taxon>
    </lineage>
</organism>
<keyword evidence="9" id="KW-1133">Transmembrane helix</keyword>
<dbReference type="EMBL" id="CP116968">
    <property type="protein sequence ID" value="WNM63962.1"/>
    <property type="molecule type" value="Genomic_DNA"/>
</dbReference>
<dbReference type="Gene3D" id="3.30.565.10">
    <property type="entry name" value="Histidine kinase-like ATPase, C-terminal domain"/>
    <property type="match status" value="1"/>
</dbReference>
<dbReference type="InterPro" id="IPR003594">
    <property type="entry name" value="HATPase_dom"/>
</dbReference>
<keyword evidence="8 9" id="KW-0472">Membrane</keyword>
<dbReference type="PRINTS" id="PR00344">
    <property type="entry name" value="BCTRLSENSOR"/>
</dbReference>
<dbReference type="Gene3D" id="6.10.340.10">
    <property type="match status" value="1"/>
</dbReference>
<dbReference type="SMART" id="SM00387">
    <property type="entry name" value="HATPase_c"/>
    <property type="match status" value="1"/>
</dbReference>
<evidence type="ECO:0000256" key="9">
    <source>
        <dbReference type="SAM" id="Phobius"/>
    </source>
</evidence>
<dbReference type="GO" id="GO:0016020">
    <property type="term" value="C:membrane"/>
    <property type="evidence" value="ECO:0007669"/>
    <property type="project" value="UniProtKB-SubCell"/>
</dbReference>
<dbReference type="Pfam" id="PF00672">
    <property type="entry name" value="HAMP"/>
    <property type="match status" value="1"/>
</dbReference>
<dbReference type="FunFam" id="3.30.565.10:FF:000006">
    <property type="entry name" value="Sensor histidine kinase WalK"/>
    <property type="match status" value="1"/>
</dbReference>
<keyword evidence="9" id="KW-0812">Transmembrane</keyword>
<gene>
    <name evidence="12" type="ORF">PQG83_09440</name>
</gene>
<dbReference type="Pfam" id="PF00512">
    <property type="entry name" value="HisKA"/>
    <property type="match status" value="1"/>
</dbReference>
<dbReference type="InterPro" id="IPR036097">
    <property type="entry name" value="HisK_dim/P_sf"/>
</dbReference>
<dbReference type="InterPro" id="IPR004358">
    <property type="entry name" value="Sig_transdc_His_kin-like_C"/>
</dbReference>
<dbReference type="PROSITE" id="PS50885">
    <property type="entry name" value="HAMP"/>
    <property type="match status" value="1"/>
</dbReference>
<dbReference type="PANTHER" id="PTHR43711:SF1">
    <property type="entry name" value="HISTIDINE KINASE 1"/>
    <property type="match status" value="1"/>
</dbReference>
<evidence type="ECO:0000256" key="1">
    <source>
        <dbReference type="ARBA" id="ARBA00000085"/>
    </source>
</evidence>
<dbReference type="Pfam" id="PF02518">
    <property type="entry name" value="HATPase_c"/>
    <property type="match status" value="1"/>
</dbReference>
<dbReference type="Proteomes" id="UP001302494">
    <property type="component" value="Chromosome"/>
</dbReference>
<evidence type="ECO:0000313" key="12">
    <source>
        <dbReference type="EMBL" id="WNM63962.1"/>
    </source>
</evidence>
<feature type="domain" description="Histidine kinase" evidence="10">
    <location>
        <begin position="266"/>
        <end position="488"/>
    </location>
</feature>
<keyword evidence="6 12" id="KW-0418">Kinase</keyword>
<keyword evidence="5" id="KW-0808">Transferase</keyword>
<dbReference type="GO" id="GO:0000155">
    <property type="term" value="F:phosphorelay sensor kinase activity"/>
    <property type="evidence" value="ECO:0007669"/>
    <property type="project" value="InterPro"/>
</dbReference>
<dbReference type="AlphaFoldDB" id="A0AA96GN72"/>
<dbReference type="InterPro" id="IPR050736">
    <property type="entry name" value="Sensor_HK_Regulatory"/>
</dbReference>
<reference evidence="12 13" key="1">
    <citation type="submission" date="2023-01" db="EMBL/GenBank/DDBJ databases">
        <title>Cultivation and genomic characterization of new, ubiquitous marine nitrite-oxidizing bacteria from the Nitrospirales.</title>
        <authorList>
            <person name="Mueller A.J."/>
            <person name="Daebeler A."/>
            <person name="Herbold C.W."/>
            <person name="Kirkegaard R.H."/>
            <person name="Daims H."/>
        </authorList>
    </citation>
    <scope>NUCLEOTIDE SEQUENCE [LARGE SCALE GENOMIC DNA]</scope>
    <source>
        <strain evidence="12 13">DK</strain>
    </source>
</reference>
<feature type="domain" description="HAMP" evidence="11">
    <location>
        <begin position="206"/>
        <end position="258"/>
    </location>
</feature>
<evidence type="ECO:0000259" key="11">
    <source>
        <dbReference type="PROSITE" id="PS50885"/>
    </source>
</evidence>
<dbReference type="SMART" id="SM00304">
    <property type="entry name" value="HAMP"/>
    <property type="match status" value="1"/>
</dbReference>
<keyword evidence="4" id="KW-0597">Phosphoprotein</keyword>
<dbReference type="FunFam" id="1.10.287.130:FF:000001">
    <property type="entry name" value="Two-component sensor histidine kinase"/>
    <property type="match status" value="1"/>
</dbReference>
<dbReference type="PROSITE" id="PS50109">
    <property type="entry name" value="HIS_KIN"/>
    <property type="match status" value="1"/>
</dbReference>
<evidence type="ECO:0000256" key="2">
    <source>
        <dbReference type="ARBA" id="ARBA00004370"/>
    </source>
</evidence>
<dbReference type="SUPFAM" id="SSF47384">
    <property type="entry name" value="Homodimeric domain of signal transducing histidine kinase"/>
    <property type="match status" value="1"/>
</dbReference>
<evidence type="ECO:0000256" key="3">
    <source>
        <dbReference type="ARBA" id="ARBA00012438"/>
    </source>
</evidence>
<dbReference type="RefSeq" id="WP_312748787.1">
    <property type="nucleotide sequence ID" value="NZ_CP116968.1"/>
</dbReference>
<proteinExistence type="predicted"/>
<dbReference type="CDD" id="cd00082">
    <property type="entry name" value="HisKA"/>
    <property type="match status" value="1"/>
</dbReference>
<name>A0AA96GN72_9BACT</name>
<keyword evidence="7" id="KW-0902">Two-component regulatory system</keyword>
<dbReference type="SMART" id="SM00388">
    <property type="entry name" value="HisKA"/>
    <property type="match status" value="1"/>
</dbReference>
<dbReference type="SUPFAM" id="SSF55874">
    <property type="entry name" value="ATPase domain of HSP90 chaperone/DNA topoisomerase II/histidine kinase"/>
    <property type="match status" value="1"/>
</dbReference>
<dbReference type="PANTHER" id="PTHR43711">
    <property type="entry name" value="TWO-COMPONENT HISTIDINE KINASE"/>
    <property type="match status" value="1"/>
</dbReference>
<evidence type="ECO:0000256" key="6">
    <source>
        <dbReference type="ARBA" id="ARBA00022777"/>
    </source>
</evidence>
<dbReference type="InterPro" id="IPR003660">
    <property type="entry name" value="HAMP_dom"/>
</dbReference>
<feature type="transmembrane region" description="Helical" evidence="9">
    <location>
        <begin position="7"/>
        <end position="29"/>
    </location>
</feature>
<evidence type="ECO:0000256" key="4">
    <source>
        <dbReference type="ARBA" id="ARBA00022553"/>
    </source>
</evidence>
<evidence type="ECO:0000256" key="8">
    <source>
        <dbReference type="ARBA" id="ARBA00023136"/>
    </source>
</evidence>
<protein>
    <recommendedName>
        <fullName evidence="3">histidine kinase</fullName>
        <ecNumber evidence="3">2.7.13.3</ecNumber>
    </recommendedName>
</protein>
<keyword evidence="13" id="KW-1185">Reference proteome</keyword>
<dbReference type="KEGG" id="nneo:PQG83_09440"/>
<dbReference type="Gene3D" id="1.10.287.130">
    <property type="match status" value="1"/>
</dbReference>
<evidence type="ECO:0000259" key="10">
    <source>
        <dbReference type="PROSITE" id="PS50109"/>
    </source>
</evidence>
<dbReference type="EC" id="2.7.13.3" evidence="3"/>
<feature type="transmembrane region" description="Helical" evidence="9">
    <location>
        <begin position="189"/>
        <end position="209"/>
    </location>
</feature>
<dbReference type="InterPro" id="IPR036890">
    <property type="entry name" value="HATPase_C_sf"/>
</dbReference>
<evidence type="ECO:0000256" key="7">
    <source>
        <dbReference type="ARBA" id="ARBA00023012"/>
    </source>
</evidence>